<feature type="signal peptide" evidence="3">
    <location>
        <begin position="1"/>
        <end position="21"/>
    </location>
</feature>
<gene>
    <name evidence="5" type="ORF">HDU87_000134</name>
</gene>
<keyword evidence="3" id="KW-0732">Signal</keyword>
<dbReference type="Pfam" id="PF06011">
    <property type="entry name" value="TRP"/>
    <property type="match status" value="1"/>
</dbReference>
<dbReference type="GO" id="GO:0016020">
    <property type="term" value="C:membrane"/>
    <property type="evidence" value="ECO:0007669"/>
    <property type="project" value="TreeGrafter"/>
</dbReference>
<evidence type="ECO:0000313" key="6">
    <source>
        <dbReference type="Proteomes" id="UP001212152"/>
    </source>
</evidence>
<feature type="compositionally biased region" description="Polar residues" evidence="1">
    <location>
        <begin position="760"/>
        <end position="771"/>
    </location>
</feature>
<dbReference type="InterPro" id="IPR040241">
    <property type="entry name" value="TRP_Flc/Pkd2-like"/>
</dbReference>
<feature type="compositionally biased region" description="Low complexity" evidence="1">
    <location>
        <begin position="835"/>
        <end position="846"/>
    </location>
</feature>
<organism evidence="5 6">
    <name type="scientific">Geranomyces variabilis</name>
    <dbReference type="NCBI Taxonomy" id="109894"/>
    <lineage>
        <taxon>Eukaryota</taxon>
        <taxon>Fungi</taxon>
        <taxon>Fungi incertae sedis</taxon>
        <taxon>Chytridiomycota</taxon>
        <taxon>Chytridiomycota incertae sedis</taxon>
        <taxon>Chytridiomycetes</taxon>
        <taxon>Spizellomycetales</taxon>
        <taxon>Powellomycetaceae</taxon>
        <taxon>Geranomyces</taxon>
    </lineage>
</organism>
<feature type="transmembrane region" description="Helical" evidence="2">
    <location>
        <begin position="699"/>
        <end position="724"/>
    </location>
</feature>
<evidence type="ECO:0000313" key="5">
    <source>
        <dbReference type="EMBL" id="KAJ3185511.1"/>
    </source>
</evidence>
<feature type="compositionally biased region" description="Polar residues" evidence="1">
    <location>
        <begin position="516"/>
        <end position="527"/>
    </location>
</feature>
<feature type="transmembrane region" description="Helical" evidence="2">
    <location>
        <begin position="384"/>
        <end position="403"/>
    </location>
</feature>
<evidence type="ECO:0000256" key="1">
    <source>
        <dbReference type="SAM" id="MobiDB-lite"/>
    </source>
</evidence>
<dbReference type="AlphaFoldDB" id="A0AAD5TSC2"/>
<feature type="compositionally biased region" description="Low complexity" evidence="1">
    <location>
        <begin position="528"/>
        <end position="538"/>
    </location>
</feature>
<dbReference type="EMBL" id="JADGJQ010000001">
    <property type="protein sequence ID" value="KAJ3185511.1"/>
    <property type="molecule type" value="Genomic_DNA"/>
</dbReference>
<reference evidence="5" key="1">
    <citation type="submission" date="2020-05" db="EMBL/GenBank/DDBJ databases">
        <title>Phylogenomic resolution of chytrid fungi.</title>
        <authorList>
            <person name="Stajich J.E."/>
            <person name="Amses K."/>
            <person name="Simmons R."/>
            <person name="Seto K."/>
            <person name="Myers J."/>
            <person name="Bonds A."/>
            <person name="Quandt C.A."/>
            <person name="Barry K."/>
            <person name="Liu P."/>
            <person name="Grigoriev I."/>
            <person name="Longcore J.E."/>
            <person name="James T.Y."/>
        </authorList>
    </citation>
    <scope>NUCLEOTIDE SEQUENCE</scope>
    <source>
        <strain evidence="5">JEL0379</strain>
    </source>
</reference>
<proteinExistence type="predicted"/>
<keyword evidence="2" id="KW-0472">Membrane</keyword>
<feature type="region of interest" description="Disordered" evidence="1">
    <location>
        <begin position="879"/>
        <end position="944"/>
    </location>
</feature>
<feature type="compositionally biased region" description="Low complexity" evidence="1">
    <location>
        <begin position="884"/>
        <end position="913"/>
    </location>
</feature>
<feature type="transmembrane region" description="Helical" evidence="2">
    <location>
        <begin position="162"/>
        <end position="187"/>
    </location>
</feature>
<feature type="compositionally biased region" description="Low complexity" evidence="1">
    <location>
        <begin position="773"/>
        <end position="789"/>
    </location>
</feature>
<feature type="domain" description="TRP C-terminal" evidence="4">
    <location>
        <begin position="211"/>
        <end position="685"/>
    </location>
</feature>
<evidence type="ECO:0000259" key="4">
    <source>
        <dbReference type="Pfam" id="PF06011"/>
    </source>
</evidence>
<keyword evidence="2" id="KW-1133">Transmembrane helix</keyword>
<feature type="transmembrane region" description="Helical" evidence="2">
    <location>
        <begin position="339"/>
        <end position="363"/>
    </location>
</feature>
<sequence length="944" mass="102369">MRRAAYLLLTAVALAARNVSAQLSTHLPWTDCSTNSSAPIKVSSLRATYDKDAGSLYVVGQATTAIPLGNVPLGTPHLKNGTVQTALEIVGFEAQGSNLDLCTAVACPVLQPGTFQFNKTISIPINLPFVDWNPRISFLDGTDDANEIMCVRVRLGLVSNNLSLVLIYASILVALSSGFTTVAFRFLRSNYEPTIYDLSSGWAPTARLLPSRVGPSFTHVVLFAQFLASTGQLNFQYPSAYQDFVRLLSWATGTWNVGFIRSFARTLRGGGLVVLSQQEADAKERTGASIIKIFGRQLTDASGAPQAFDGVPEGTALTGYERYSAMVGMSSNEMFLNTLIPYAICLILIVLGCTGLALVRFYFRRKTNTDCDVFAHEDDQAHHIRHYMGGWAVRTTILFYFGLTSTSLHQLTISNEPPAVQSMAGIIFVGIGILVPLAMIVRLIGIARMNRNLEKQDPEYADEVYARSIRGNIQNFRKTSVSAASAAPTRAPVRSRDAVVEREAADVYARMRALSTSSSARPESRANSTRSRALSVASSSAGTEGQAYSLPFKPLRAFSVSSAATTATSASRSAAWPLPPLYLSQKFMLLYGPFFNNYDPSHFIAHAEFLIPFTWYLRFAPAIAIGILGKIAPPYLQFIVMISGDALLFFYLIWKSPFAGKAANRWQWFLAFCRAGMLVFVFVAFVFEHYWSVDWMAEMILGSVALSGLGVLGLFSASSGIKFLTLTLKGFKRKTGARNVVATDPIHLHKPSSPDAPGGSTISTLPRTNGTIRRAASPTALSRSASSRTARTRSVHFSDNDDEEEQRERQQQKYQDQTEKRASSPLLRNAGPTPSSSSAAASSSSSLQRPAAAITTTNGANVYSEEDYFSRARAMKKASVNGKPTTTSAVSSPSASASAAAAAATSMAATPTTRPQKPTRAPSNPGEMLEMHTVREENNPYFDV</sequence>
<feature type="transmembrane region" description="Helical" evidence="2">
    <location>
        <begin position="423"/>
        <end position="445"/>
    </location>
</feature>
<feature type="compositionally biased region" description="Basic and acidic residues" evidence="1">
    <location>
        <begin position="929"/>
        <end position="938"/>
    </location>
</feature>
<feature type="compositionally biased region" description="Basic and acidic residues" evidence="1">
    <location>
        <begin position="806"/>
        <end position="822"/>
    </location>
</feature>
<feature type="transmembrane region" description="Helical" evidence="2">
    <location>
        <begin position="635"/>
        <end position="654"/>
    </location>
</feature>
<feature type="chain" id="PRO_5041986164" description="TRP C-terminal domain-containing protein" evidence="3">
    <location>
        <begin position="22"/>
        <end position="944"/>
    </location>
</feature>
<dbReference type="Proteomes" id="UP001212152">
    <property type="component" value="Unassembled WGS sequence"/>
</dbReference>
<dbReference type="InterPro" id="IPR010308">
    <property type="entry name" value="TRP_C"/>
</dbReference>
<evidence type="ECO:0000256" key="3">
    <source>
        <dbReference type="SAM" id="SignalP"/>
    </source>
</evidence>
<feature type="region of interest" description="Disordered" evidence="1">
    <location>
        <begin position="742"/>
        <end position="852"/>
    </location>
</feature>
<keyword evidence="6" id="KW-1185">Reference proteome</keyword>
<keyword evidence="2" id="KW-0812">Transmembrane</keyword>
<dbReference type="GO" id="GO:0055085">
    <property type="term" value="P:transmembrane transport"/>
    <property type="evidence" value="ECO:0007669"/>
    <property type="project" value="TreeGrafter"/>
</dbReference>
<evidence type="ECO:0000256" key="2">
    <source>
        <dbReference type="SAM" id="Phobius"/>
    </source>
</evidence>
<feature type="region of interest" description="Disordered" evidence="1">
    <location>
        <begin position="516"/>
        <end position="538"/>
    </location>
</feature>
<dbReference type="PANTHER" id="PTHR31145">
    <property type="entry name" value="INTEGRAL MEMBRANE PROTEIN (AFU_ORTHOLOGUE AFUA_7G01610)"/>
    <property type="match status" value="1"/>
</dbReference>
<protein>
    <recommendedName>
        <fullName evidence="4">TRP C-terminal domain-containing protein</fullName>
    </recommendedName>
</protein>
<comment type="caution">
    <text evidence="5">The sequence shown here is derived from an EMBL/GenBank/DDBJ whole genome shotgun (WGS) entry which is preliminary data.</text>
</comment>
<feature type="transmembrane region" description="Helical" evidence="2">
    <location>
        <begin position="666"/>
        <end position="687"/>
    </location>
</feature>
<dbReference type="PANTHER" id="PTHR31145:SF6">
    <property type="entry name" value="INTEGRAL MEMBRANE PROTEIN (AFU_ORTHOLOGUE AFUA_7G01610)"/>
    <property type="match status" value="1"/>
</dbReference>
<accession>A0AAD5TSC2</accession>
<name>A0AAD5TSC2_9FUNG</name>